<reference evidence="1 2" key="1">
    <citation type="journal article" date="2014" name="PLoS Genet.">
        <title>Phylogenetically driven sequencing of extremely halophilic archaea reveals strategies for static and dynamic osmo-response.</title>
        <authorList>
            <person name="Becker E.A."/>
            <person name="Seitzer P.M."/>
            <person name="Tritt A."/>
            <person name="Larsen D."/>
            <person name="Krusor M."/>
            <person name="Yao A.I."/>
            <person name="Wu D."/>
            <person name="Madern D."/>
            <person name="Eisen J.A."/>
            <person name="Darling A.E."/>
            <person name="Facciotti M.T."/>
        </authorList>
    </citation>
    <scope>NUCLEOTIDE SEQUENCE [LARGE SCALE GENOMIC DNA]</scope>
    <source>
        <strain evidence="1 2">ATCC 33799</strain>
    </source>
</reference>
<dbReference type="Proteomes" id="UP000011687">
    <property type="component" value="Unassembled WGS sequence"/>
</dbReference>
<protein>
    <submittedName>
        <fullName evidence="1">Uncharacterized protein</fullName>
    </submittedName>
</protein>
<dbReference type="EMBL" id="AOLS01000082">
    <property type="protein sequence ID" value="EMA14007.1"/>
    <property type="molecule type" value="Genomic_DNA"/>
</dbReference>
<sequence>MTGHDNYYDVDGRSLDERWPDADAVAAVGGPVRKVRTDGGRVEDSTHHEIPEDVMEWCDALTRDDLAPCHSHMGHSFSPVNDTKGGTQTRMVCIHCDASYPIREGDLDGYGDVFDYPEWCDVDTETDSSGGHDEQ</sequence>
<gene>
    <name evidence="1" type="ORF">C435_16285</name>
</gene>
<dbReference type="PATRIC" id="fig|662475.6.peg.3185"/>
<evidence type="ECO:0000313" key="2">
    <source>
        <dbReference type="Proteomes" id="UP000011687"/>
    </source>
</evidence>
<evidence type="ECO:0000313" key="1">
    <source>
        <dbReference type="EMBL" id="EMA14007.1"/>
    </source>
</evidence>
<dbReference type="RefSeq" id="WP_007189972.1">
    <property type="nucleotide sequence ID" value="NZ_AOLS01000082.1"/>
</dbReference>
<proteinExistence type="predicted"/>
<dbReference type="AlphaFoldDB" id="M0JY15"/>
<keyword evidence="2" id="KW-1185">Reference proteome</keyword>
<comment type="caution">
    <text evidence="1">The sequence shown here is derived from an EMBL/GenBank/DDBJ whole genome shotgun (WGS) entry which is preliminary data.</text>
</comment>
<name>M0JY15_9EURY</name>
<accession>M0JY15</accession>
<organism evidence="1 2">
    <name type="scientific">Haloarcula marismortui ATCC 33799</name>
    <dbReference type="NCBI Taxonomy" id="662475"/>
    <lineage>
        <taxon>Archaea</taxon>
        <taxon>Methanobacteriati</taxon>
        <taxon>Methanobacteriota</taxon>
        <taxon>Stenosarchaea group</taxon>
        <taxon>Halobacteria</taxon>
        <taxon>Halobacteriales</taxon>
        <taxon>Haloarculaceae</taxon>
        <taxon>Haloarcula</taxon>
    </lineage>
</organism>